<evidence type="ECO:0000256" key="2">
    <source>
        <dbReference type="SAM" id="SignalP"/>
    </source>
</evidence>
<evidence type="ECO:0000313" key="5">
    <source>
        <dbReference type="Proteomes" id="UP000324738"/>
    </source>
</evidence>
<keyword evidence="5" id="KW-1185">Reference proteome</keyword>
<dbReference type="Gene3D" id="3.40.190.10">
    <property type="entry name" value="Periplasmic binding protein-like II"/>
    <property type="match status" value="2"/>
</dbReference>
<feature type="domain" description="Solute-binding protein family 3/N-terminal" evidence="3">
    <location>
        <begin position="39"/>
        <end position="258"/>
    </location>
</feature>
<sequence length="266" mass="28500">MTEKRQFFRAVIGALVIAFAMPGAASAQNLLEQIKSAGEIRVGLEFGRPPWGYKDANLQSAGYDFDAAKLIAEELGVNLTIVELTQPNRIPFLTSGRVDAVISTFSITPEREKVVDFSIPYGSAIVGVAGPQDLAISSTADLKGVRVGVVRGSTNDTALTAQAPDADIVRFDDEATNMTAFVSGQVQAAVTEPATLKSIVEQNPNRNLELKFTLVEFPIGVGLRKEEPELKEALNAAISKNLEGGSLNEAFQGYFGTQLPETIQAR</sequence>
<dbReference type="SMART" id="SM00062">
    <property type="entry name" value="PBPb"/>
    <property type="match status" value="1"/>
</dbReference>
<organism evidence="4 5">
    <name type="scientific">Aureimonas fodinaquatilis</name>
    <dbReference type="NCBI Taxonomy" id="2565783"/>
    <lineage>
        <taxon>Bacteria</taxon>
        <taxon>Pseudomonadati</taxon>
        <taxon>Pseudomonadota</taxon>
        <taxon>Alphaproteobacteria</taxon>
        <taxon>Hyphomicrobiales</taxon>
        <taxon>Aurantimonadaceae</taxon>
        <taxon>Aureimonas</taxon>
    </lineage>
</organism>
<dbReference type="InterPro" id="IPR001638">
    <property type="entry name" value="Solute-binding_3/MltF_N"/>
</dbReference>
<gene>
    <name evidence="4" type="ORF">FPY71_12970</name>
</gene>
<evidence type="ECO:0000313" key="4">
    <source>
        <dbReference type="EMBL" id="KAA0969448.1"/>
    </source>
</evidence>
<evidence type="ECO:0000259" key="3">
    <source>
        <dbReference type="SMART" id="SM00062"/>
    </source>
</evidence>
<dbReference type="OrthoDB" id="6192933at2"/>
<dbReference type="PANTHER" id="PTHR35936">
    <property type="entry name" value="MEMBRANE-BOUND LYTIC MUREIN TRANSGLYCOSYLASE F"/>
    <property type="match status" value="1"/>
</dbReference>
<feature type="signal peptide" evidence="2">
    <location>
        <begin position="1"/>
        <end position="27"/>
    </location>
</feature>
<proteinExistence type="predicted"/>
<evidence type="ECO:0000256" key="1">
    <source>
        <dbReference type="ARBA" id="ARBA00022729"/>
    </source>
</evidence>
<dbReference type="SUPFAM" id="SSF53850">
    <property type="entry name" value="Periplasmic binding protein-like II"/>
    <property type="match status" value="1"/>
</dbReference>
<reference evidence="4 5" key="1">
    <citation type="submission" date="2019-08" db="EMBL/GenBank/DDBJ databases">
        <title>Aureimonas fodiniaquatilis sp. nov., isolated from a coal mine wastewater.</title>
        <authorList>
            <person name="Kim W."/>
        </authorList>
    </citation>
    <scope>NUCLEOTIDE SEQUENCE [LARGE SCALE GENOMIC DNA]</scope>
    <source>
        <strain evidence="4 5">CAU 1482</strain>
    </source>
</reference>
<dbReference type="AlphaFoldDB" id="A0A5B0DST0"/>
<dbReference type="RefSeq" id="WP_149300734.1">
    <property type="nucleotide sequence ID" value="NZ_VTWH01000003.1"/>
</dbReference>
<protein>
    <submittedName>
        <fullName evidence="4">Transporter substrate-binding domain-containing protein</fullName>
    </submittedName>
</protein>
<dbReference type="Proteomes" id="UP000324738">
    <property type="component" value="Unassembled WGS sequence"/>
</dbReference>
<comment type="caution">
    <text evidence="4">The sequence shown here is derived from an EMBL/GenBank/DDBJ whole genome shotgun (WGS) entry which is preliminary data.</text>
</comment>
<name>A0A5B0DST0_9HYPH</name>
<feature type="chain" id="PRO_5022691716" evidence="2">
    <location>
        <begin position="28"/>
        <end position="266"/>
    </location>
</feature>
<keyword evidence="1 2" id="KW-0732">Signal</keyword>
<dbReference type="Pfam" id="PF00497">
    <property type="entry name" value="SBP_bac_3"/>
    <property type="match status" value="1"/>
</dbReference>
<dbReference type="PANTHER" id="PTHR35936:SF17">
    <property type="entry name" value="ARGININE-BINDING EXTRACELLULAR PROTEIN ARTP"/>
    <property type="match status" value="1"/>
</dbReference>
<accession>A0A5B0DST0</accession>
<dbReference type="EMBL" id="VTWH01000003">
    <property type="protein sequence ID" value="KAA0969448.1"/>
    <property type="molecule type" value="Genomic_DNA"/>
</dbReference>